<gene>
    <name evidence="3" type="ORF">LTR97_012738</name>
</gene>
<dbReference type="PRINTS" id="PR00480">
    <property type="entry name" value="ASTACIN"/>
</dbReference>
<dbReference type="SMART" id="SM00235">
    <property type="entry name" value="ZnMc"/>
    <property type="match status" value="1"/>
</dbReference>
<protein>
    <recommendedName>
        <fullName evidence="1">Metalloendopeptidase</fullName>
        <ecNumber evidence="1">3.4.24.-</ecNumber>
    </recommendedName>
</protein>
<proteinExistence type="predicted"/>
<evidence type="ECO:0000259" key="2">
    <source>
        <dbReference type="SMART" id="SM00235"/>
    </source>
</evidence>
<evidence type="ECO:0000256" key="1">
    <source>
        <dbReference type="RuleBase" id="RU361183"/>
    </source>
</evidence>
<dbReference type="InterPro" id="IPR006026">
    <property type="entry name" value="Peptidase_Metallo"/>
</dbReference>
<comment type="cofactor">
    <cofactor evidence="1">
        <name>Zn(2+)</name>
        <dbReference type="ChEBI" id="CHEBI:29105"/>
    </cofactor>
    <text evidence="1">Binds 1 zinc ion per subunit.</text>
</comment>
<dbReference type="AlphaFoldDB" id="A0AAN7VVF1"/>
<keyword evidence="1" id="KW-0482">Metalloprotease</keyword>
<dbReference type="GO" id="GO:0006508">
    <property type="term" value="P:proteolysis"/>
    <property type="evidence" value="ECO:0007669"/>
    <property type="project" value="UniProtKB-KW"/>
</dbReference>
<dbReference type="GO" id="GO:0008270">
    <property type="term" value="F:zinc ion binding"/>
    <property type="evidence" value="ECO:0007669"/>
    <property type="project" value="InterPro"/>
</dbReference>
<keyword evidence="1" id="KW-0862">Zinc</keyword>
<dbReference type="PANTHER" id="PTHR10127:SF850">
    <property type="entry name" value="METALLOENDOPEPTIDASE"/>
    <property type="match status" value="1"/>
</dbReference>
<evidence type="ECO:0000313" key="3">
    <source>
        <dbReference type="EMBL" id="KAK5689739.1"/>
    </source>
</evidence>
<organism evidence="3 4">
    <name type="scientific">Elasticomyces elasticus</name>
    <dbReference type="NCBI Taxonomy" id="574655"/>
    <lineage>
        <taxon>Eukaryota</taxon>
        <taxon>Fungi</taxon>
        <taxon>Dikarya</taxon>
        <taxon>Ascomycota</taxon>
        <taxon>Pezizomycotina</taxon>
        <taxon>Dothideomycetes</taxon>
        <taxon>Dothideomycetidae</taxon>
        <taxon>Mycosphaerellales</taxon>
        <taxon>Teratosphaeriaceae</taxon>
        <taxon>Elasticomyces</taxon>
    </lineage>
</organism>
<feature type="signal peptide" evidence="1">
    <location>
        <begin position="1"/>
        <end position="21"/>
    </location>
</feature>
<accession>A0AAN7VVF1</accession>
<sequence>MSSFFLAKLGFMLITIYLCSACIPSDITMNLANSTTLHHRYYSVPNDRSGDKPSGPWPVEVKDSINGDQAPIYYCYEDDAVNHFPPIFADAFSKWDTAVRYSALEFKPDPECNGSLECECSDECKPEPVRIRRISDGASEATIGYDYESPDEGRHYLNLNIEGYDLNNPASRAVVVLTVTHELGHIIGLAHEHQRPDRDTYIEFHCENLKGYKEGLVKVEAARKDPSTAPIRLLECISPSMTDEECMKNFVCKLPKYAQHYLSIAGGYITGNHYFALKDFEIPTWALDTASIMNYGSYFASSACGNVKFPDGAVLVGVQRGSGVKVPIFQGGNKDPGAGRPSASDNQRVMMLYPKNQAGS</sequence>
<dbReference type="EMBL" id="JAVRQU010000029">
    <property type="protein sequence ID" value="KAK5689739.1"/>
    <property type="molecule type" value="Genomic_DNA"/>
</dbReference>
<keyword evidence="1" id="KW-0479">Metal-binding</keyword>
<dbReference type="EC" id="3.4.24.-" evidence="1"/>
<feature type="domain" description="Peptidase metallopeptidase" evidence="2">
    <location>
        <begin position="53"/>
        <end position="236"/>
    </location>
</feature>
<dbReference type="Proteomes" id="UP001310594">
    <property type="component" value="Unassembled WGS sequence"/>
</dbReference>
<comment type="caution">
    <text evidence="3">The sequence shown here is derived from an EMBL/GenBank/DDBJ whole genome shotgun (WGS) entry which is preliminary data.</text>
</comment>
<dbReference type="PANTHER" id="PTHR10127">
    <property type="entry name" value="DISCOIDIN, CUB, EGF, LAMININ , AND ZINC METALLOPROTEASE DOMAIN CONTAINING"/>
    <property type="match status" value="1"/>
</dbReference>
<feature type="chain" id="PRO_5042662614" description="Metalloendopeptidase" evidence="1">
    <location>
        <begin position="22"/>
        <end position="360"/>
    </location>
</feature>
<dbReference type="SUPFAM" id="SSF55486">
    <property type="entry name" value="Metalloproteases ('zincins'), catalytic domain"/>
    <property type="match status" value="1"/>
</dbReference>
<keyword evidence="1" id="KW-0645">Protease</keyword>
<dbReference type="InterPro" id="IPR024079">
    <property type="entry name" value="MetalloPept_cat_dom_sf"/>
</dbReference>
<dbReference type="Pfam" id="PF01400">
    <property type="entry name" value="Astacin"/>
    <property type="match status" value="1"/>
</dbReference>
<keyword evidence="1" id="KW-0378">Hydrolase</keyword>
<keyword evidence="1" id="KW-0732">Signal</keyword>
<reference evidence="3" key="1">
    <citation type="submission" date="2023-08" db="EMBL/GenBank/DDBJ databases">
        <title>Black Yeasts Isolated from many extreme environments.</title>
        <authorList>
            <person name="Coleine C."/>
            <person name="Stajich J.E."/>
            <person name="Selbmann L."/>
        </authorList>
    </citation>
    <scope>NUCLEOTIDE SEQUENCE</scope>
    <source>
        <strain evidence="3">CCFEE 5810</strain>
    </source>
</reference>
<evidence type="ECO:0000313" key="4">
    <source>
        <dbReference type="Proteomes" id="UP001310594"/>
    </source>
</evidence>
<dbReference type="Gene3D" id="3.40.390.10">
    <property type="entry name" value="Collagenase (Catalytic Domain)"/>
    <property type="match status" value="1"/>
</dbReference>
<dbReference type="InterPro" id="IPR001506">
    <property type="entry name" value="Peptidase_M12A"/>
</dbReference>
<dbReference type="GO" id="GO:0004222">
    <property type="term" value="F:metalloendopeptidase activity"/>
    <property type="evidence" value="ECO:0007669"/>
    <property type="project" value="UniProtKB-UniRule"/>
</dbReference>
<name>A0AAN7VVF1_9PEZI</name>